<dbReference type="Proteomes" id="UP000824238">
    <property type="component" value="Unassembled WGS sequence"/>
</dbReference>
<sequence>MQAQYETVISKRNLERIHSRSMSPAELIAFLEEGALYRSFADVLRSVSPGEGLAERLKTRLLGIDGQPAGPKEAEALRKNVSNWLRGEAAPQNREQLFKICFALELDEARAGRVLASASDTGIHYRDPHELCYAFALRTGLGYAEAVQLDAEMEGIYGPVARAAEAERAAGWKKREQLYRERRAEARRQRLAREKQGLWSDTYLGPGEEEDPPAFLTQQVYHRFEDVRDREGLRLFFLENSARLGWIHESAYEKFWSLLLALQEPDDAIAPSGEQAAEVYSLDRIAEEYLRMHVPLGKNTRGFDYLQRAVKRNWPGATELQRMKSRKADVSRKALLLLFLITEDFLFSEDLLYSDKAGEEAAWYLPLEDESPRDRLEVTLSKVNLFLETYGMNQLDPGNPFDCLVLYALAADCGGEFLSDNFSRALEVLFSGAQGGG</sequence>
<organism evidence="1 2">
    <name type="scientific">Candidatus Scatomorpha intestinigallinarum</name>
    <dbReference type="NCBI Taxonomy" id="2840923"/>
    <lineage>
        <taxon>Bacteria</taxon>
        <taxon>Bacillati</taxon>
        <taxon>Bacillota</taxon>
        <taxon>Clostridia</taxon>
        <taxon>Eubacteriales</taxon>
        <taxon>Candidatus Scatomorpha</taxon>
    </lineage>
</organism>
<reference evidence="1" key="2">
    <citation type="journal article" date="2021" name="PeerJ">
        <title>Extensive microbial diversity within the chicken gut microbiome revealed by metagenomics and culture.</title>
        <authorList>
            <person name="Gilroy R."/>
            <person name="Ravi A."/>
            <person name="Getino M."/>
            <person name="Pursley I."/>
            <person name="Horton D.L."/>
            <person name="Alikhan N.F."/>
            <person name="Baker D."/>
            <person name="Gharbi K."/>
            <person name="Hall N."/>
            <person name="Watson M."/>
            <person name="Adriaenssens E.M."/>
            <person name="Foster-Nyarko E."/>
            <person name="Jarju S."/>
            <person name="Secka A."/>
            <person name="Antonio M."/>
            <person name="Oren A."/>
            <person name="Chaudhuri R.R."/>
            <person name="La Ragione R."/>
            <person name="Hildebrand F."/>
            <person name="Pallen M.J."/>
        </authorList>
    </citation>
    <scope>NUCLEOTIDE SEQUENCE</scope>
    <source>
        <strain evidence="1">ChiGjej3B3-7149</strain>
    </source>
</reference>
<reference evidence="1" key="1">
    <citation type="submission" date="2020-10" db="EMBL/GenBank/DDBJ databases">
        <authorList>
            <person name="Gilroy R."/>
        </authorList>
    </citation>
    <scope>NUCLEOTIDE SEQUENCE</scope>
    <source>
        <strain evidence="1">ChiGjej3B3-7149</strain>
    </source>
</reference>
<proteinExistence type="predicted"/>
<comment type="caution">
    <text evidence="1">The sequence shown here is derived from an EMBL/GenBank/DDBJ whole genome shotgun (WGS) entry which is preliminary data.</text>
</comment>
<evidence type="ECO:0000313" key="1">
    <source>
        <dbReference type="EMBL" id="HIR55189.1"/>
    </source>
</evidence>
<dbReference type="EMBL" id="DVHH01000155">
    <property type="protein sequence ID" value="HIR55189.1"/>
    <property type="molecule type" value="Genomic_DNA"/>
</dbReference>
<accession>A0A9D1DLZ6</accession>
<evidence type="ECO:0000313" key="2">
    <source>
        <dbReference type="Proteomes" id="UP000824238"/>
    </source>
</evidence>
<gene>
    <name evidence="1" type="ORF">IAD36_06340</name>
</gene>
<protein>
    <submittedName>
        <fullName evidence="1">Uncharacterized protein</fullName>
    </submittedName>
</protein>
<dbReference type="AlphaFoldDB" id="A0A9D1DLZ6"/>
<name>A0A9D1DLZ6_9FIRM</name>